<keyword evidence="2" id="KW-0964">Secreted</keyword>
<dbReference type="Gene3D" id="2.150.10.10">
    <property type="entry name" value="Serralysin-like metalloprotease, C-terminal"/>
    <property type="match status" value="6"/>
</dbReference>
<dbReference type="InterPro" id="IPR050557">
    <property type="entry name" value="RTX_toxin/Mannuronan_C5-epim"/>
</dbReference>
<name>A0A258CVZ6_CAUVI</name>
<comment type="subcellular location">
    <subcellularLocation>
        <location evidence="1">Secreted</location>
    </subcellularLocation>
</comment>
<dbReference type="InterPro" id="IPR011049">
    <property type="entry name" value="Serralysin-like_metalloprot_C"/>
</dbReference>
<gene>
    <name evidence="3" type="ORF">B7Z12_18385</name>
</gene>
<dbReference type="InterPro" id="IPR018511">
    <property type="entry name" value="Hemolysin-typ_Ca-bd_CS"/>
</dbReference>
<dbReference type="EMBL" id="NCDQ01000416">
    <property type="protein sequence ID" value="OYW99261.1"/>
    <property type="molecule type" value="Genomic_DNA"/>
</dbReference>
<dbReference type="Pfam" id="PF00353">
    <property type="entry name" value="HemolysinCabind"/>
    <property type="match status" value="10"/>
</dbReference>
<accession>A0A258CVZ6</accession>
<evidence type="ECO:0000256" key="1">
    <source>
        <dbReference type="ARBA" id="ARBA00004613"/>
    </source>
</evidence>
<protein>
    <submittedName>
        <fullName evidence="3">Calcium-binding protein</fullName>
    </submittedName>
</protein>
<evidence type="ECO:0000313" key="4">
    <source>
        <dbReference type="Proteomes" id="UP000215616"/>
    </source>
</evidence>
<proteinExistence type="predicted"/>
<dbReference type="SUPFAM" id="SSF51120">
    <property type="entry name" value="beta-Roll"/>
    <property type="match status" value="5"/>
</dbReference>
<dbReference type="Proteomes" id="UP000215616">
    <property type="component" value="Unassembled WGS sequence"/>
</dbReference>
<dbReference type="InterPro" id="IPR001343">
    <property type="entry name" value="Hemolysn_Ca-bd"/>
</dbReference>
<sequence>MDLNGTQSADTLIGGAADDVIYGFGGNDRLRGGAGDDVLAGHEGNDILQGGDGDDYLLGGPGNDSLDGGAGSDWAAYEDATAGVKVDLNLTGAQNTGGGGTDRLTSIENLYGSAFNDTLVGNAGDNVLMGWDGNDIISGGKGEDTLWGSAGNDTLDGGDNDDWLVGGAGDDVIKGGAGADWSSYEDATAGVTVDLTKTTAQDTIGAGKDTLTGVESIWGSKFADVLTGDANSNYLFGDAGNDTLSGGAGDDFFAGGAGANVIDGGEGWDTIDYAMSAVGVEVDLSRNIATSRFGDTSISDTLSSIELVTGSLYADFIIGNMSENYLYGDAGNDVLRAEGGQDVLEGGEGDDFLIGSYTGAGDILIGGMGNDQLSVSSGSNYVDGGDGVDTLQTFTYLDVTVDLKFVTAQEIATGFKVELRSIENLIGGHGNDVLIGNDGDNRIEGLTGNDVVDGGDGFDFATYRSAPGGVLVDLTKAGVAQNTGSAGIDTLINIEGLRGSVYADVLIGNAGANALEGEYGDDLLIGGGGRDLLTGGASADTFKFAVGDSIALDNTSANLDVITDFEAIDRLDFSAGATPATYREMTASSYLEAQALAVSGVSSGAVMKYYTAVQVGADVYVFVAGTTANSAGMENVVKLAGVGLSSIDATNFI</sequence>
<dbReference type="PANTHER" id="PTHR38340">
    <property type="entry name" value="S-LAYER PROTEIN"/>
    <property type="match status" value="1"/>
</dbReference>
<dbReference type="GO" id="GO:0005576">
    <property type="term" value="C:extracellular region"/>
    <property type="evidence" value="ECO:0007669"/>
    <property type="project" value="UniProtKB-SubCell"/>
</dbReference>
<evidence type="ECO:0000313" key="3">
    <source>
        <dbReference type="EMBL" id="OYW99261.1"/>
    </source>
</evidence>
<dbReference type="AlphaFoldDB" id="A0A258CVZ6"/>
<evidence type="ECO:0000256" key="2">
    <source>
        <dbReference type="ARBA" id="ARBA00022525"/>
    </source>
</evidence>
<organism evidence="3 4">
    <name type="scientific">Caulobacter vibrioides</name>
    <name type="common">Caulobacter crescentus</name>
    <dbReference type="NCBI Taxonomy" id="155892"/>
    <lineage>
        <taxon>Bacteria</taxon>
        <taxon>Pseudomonadati</taxon>
        <taxon>Pseudomonadota</taxon>
        <taxon>Alphaproteobacteria</taxon>
        <taxon>Caulobacterales</taxon>
        <taxon>Caulobacteraceae</taxon>
        <taxon>Caulobacter</taxon>
    </lineage>
</organism>
<dbReference type="PRINTS" id="PR00313">
    <property type="entry name" value="CABNDNGRPT"/>
</dbReference>
<dbReference type="PROSITE" id="PS00330">
    <property type="entry name" value="HEMOLYSIN_CALCIUM"/>
    <property type="match status" value="7"/>
</dbReference>
<reference evidence="3 4" key="1">
    <citation type="submission" date="2017-03" db="EMBL/GenBank/DDBJ databases">
        <title>Lifting the veil on microbial sulfur biogeochemistry in mining wastewaters.</title>
        <authorList>
            <person name="Kantor R.S."/>
            <person name="Colenbrander Nelson T."/>
            <person name="Marshall S."/>
            <person name="Bennett D."/>
            <person name="Apte S."/>
            <person name="Camacho D."/>
            <person name="Thomas B.C."/>
            <person name="Warren L.A."/>
            <person name="Banfield J.F."/>
        </authorList>
    </citation>
    <scope>NUCLEOTIDE SEQUENCE [LARGE SCALE GENOMIC DNA]</scope>
    <source>
        <strain evidence="3">32-67-7</strain>
    </source>
</reference>
<comment type="caution">
    <text evidence="3">The sequence shown here is derived from an EMBL/GenBank/DDBJ whole genome shotgun (WGS) entry which is preliminary data.</text>
</comment>
<dbReference type="PANTHER" id="PTHR38340:SF1">
    <property type="entry name" value="S-LAYER PROTEIN"/>
    <property type="match status" value="1"/>
</dbReference>
<dbReference type="GO" id="GO:0005509">
    <property type="term" value="F:calcium ion binding"/>
    <property type="evidence" value="ECO:0007669"/>
    <property type="project" value="InterPro"/>
</dbReference>